<name>A0A816BJL0_ADIRI</name>
<protein>
    <recommendedName>
        <fullName evidence="2">CRAL-TRIO domain-containing protein</fullName>
    </recommendedName>
</protein>
<feature type="compositionally biased region" description="Basic residues" evidence="1">
    <location>
        <begin position="471"/>
        <end position="485"/>
    </location>
</feature>
<evidence type="ECO:0000259" key="2">
    <source>
        <dbReference type="PROSITE" id="PS50191"/>
    </source>
</evidence>
<comment type="caution">
    <text evidence="3">The sequence shown here is derived from an EMBL/GenBank/DDBJ whole genome shotgun (WGS) entry which is preliminary data.</text>
</comment>
<feature type="compositionally biased region" description="Low complexity" evidence="1">
    <location>
        <begin position="446"/>
        <end position="464"/>
    </location>
</feature>
<dbReference type="Gene3D" id="3.40.525.10">
    <property type="entry name" value="CRAL-TRIO lipid binding domain"/>
    <property type="match status" value="1"/>
</dbReference>
<dbReference type="PANTHER" id="PTHR10174">
    <property type="entry name" value="ALPHA-TOCOPHEROL TRANSFER PROTEIN-RELATED"/>
    <property type="match status" value="1"/>
</dbReference>
<dbReference type="EMBL" id="CAJNOR010007114">
    <property type="protein sequence ID" value="CAF1611039.1"/>
    <property type="molecule type" value="Genomic_DNA"/>
</dbReference>
<feature type="region of interest" description="Disordered" evidence="1">
    <location>
        <begin position="59"/>
        <end position="78"/>
    </location>
</feature>
<dbReference type="CDD" id="cd00170">
    <property type="entry name" value="SEC14"/>
    <property type="match status" value="1"/>
</dbReference>
<sequence>MATDVLDEHRFTSQCSLYEPTRTRLSKEVKRRPTAGSTATLFDAHSSTSAARIRRLRYSAQPQTSVPNTSTHHQSIPNRHSVSNDFLSLFRSLAMKPFKTSSMTSGTAEGQTNHTTGGNQIHSKPPVSLLKFRPLSDSITDQTSFTQSTHSKMPCSPCVILKYDVYDLIKLQIEEFLKRMGWPISSTTDEARAKWKIAMKFLIPVKFDVNRAIELYKTHENTRRIENLDRIWMSNPNLIREIQSNKFFSLPQLANQPLTVYFNASQLVTTASANTLSPHDRELVALQALVCQLDVATESMDVQQTGLNFIYDMQNCSASQFDMNLSKKILKLLQHGYPAMVKNIFIVSAPKWFKIAYKVSMCTPEQMREFLQNHSNYSLENIPIALGGLYDPTYHGDNRYQTCLSTVTNSQSICFPYYSLDNQTKSTSNILFFNPDHHHAHKNQDTTNTTPSSSTTKTTSPQTSLVAIVALRRHRDSTSHVRTRKRESSSSSDGEKRKRGSNESLLEEEQPVITSQLPIPQDIPLE</sequence>
<evidence type="ECO:0000313" key="4">
    <source>
        <dbReference type="Proteomes" id="UP000663828"/>
    </source>
</evidence>
<feature type="compositionally biased region" description="Polar residues" evidence="1">
    <location>
        <begin position="60"/>
        <end position="78"/>
    </location>
</feature>
<dbReference type="InterPro" id="IPR036865">
    <property type="entry name" value="CRAL-TRIO_dom_sf"/>
</dbReference>
<feature type="domain" description="CRAL-TRIO" evidence="2">
    <location>
        <begin position="235"/>
        <end position="359"/>
    </location>
</feature>
<feature type="compositionally biased region" description="Polar residues" evidence="1">
    <location>
        <begin position="100"/>
        <end position="122"/>
    </location>
</feature>
<dbReference type="GO" id="GO:0016020">
    <property type="term" value="C:membrane"/>
    <property type="evidence" value="ECO:0007669"/>
    <property type="project" value="TreeGrafter"/>
</dbReference>
<reference evidence="3" key="1">
    <citation type="submission" date="2021-02" db="EMBL/GenBank/DDBJ databases">
        <authorList>
            <person name="Nowell W R."/>
        </authorList>
    </citation>
    <scope>NUCLEOTIDE SEQUENCE</scope>
</reference>
<evidence type="ECO:0000313" key="3">
    <source>
        <dbReference type="EMBL" id="CAF1611039.1"/>
    </source>
</evidence>
<dbReference type="PROSITE" id="PS50191">
    <property type="entry name" value="CRAL_TRIO"/>
    <property type="match status" value="1"/>
</dbReference>
<keyword evidence="4" id="KW-1185">Reference proteome</keyword>
<proteinExistence type="predicted"/>
<dbReference type="SUPFAM" id="SSF52087">
    <property type="entry name" value="CRAL/TRIO domain"/>
    <property type="match status" value="1"/>
</dbReference>
<dbReference type="GO" id="GO:1902936">
    <property type="term" value="F:phosphatidylinositol bisphosphate binding"/>
    <property type="evidence" value="ECO:0007669"/>
    <property type="project" value="TreeGrafter"/>
</dbReference>
<evidence type="ECO:0000256" key="1">
    <source>
        <dbReference type="SAM" id="MobiDB-lite"/>
    </source>
</evidence>
<dbReference type="InterPro" id="IPR001251">
    <property type="entry name" value="CRAL-TRIO_dom"/>
</dbReference>
<dbReference type="Proteomes" id="UP000663828">
    <property type="component" value="Unassembled WGS sequence"/>
</dbReference>
<dbReference type="AlphaFoldDB" id="A0A816BJL0"/>
<organism evidence="3 4">
    <name type="scientific">Adineta ricciae</name>
    <name type="common">Rotifer</name>
    <dbReference type="NCBI Taxonomy" id="249248"/>
    <lineage>
        <taxon>Eukaryota</taxon>
        <taxon>Metazoa</taxon>
        <taxon>Spiralia</taxon>
        <taxon>Gnathifera</taxon>
        <taxon>Rotifera</taxon>
        <taxon>Eurotatoria</taxon>
        <taxon>Bdelloidea</taxon>
        <taxon>Adinetida</taxon>
        <taxon>Adinetidae</taxon>
        <taxon>Adineta</taxon>
    </lineage>
</organism>
<gene>
    <name evidence="3" type="ORF">XAT740_LOCUS48902</name>
</gene>
<dbReference type="Pfam" id="PF00650">
    <property type="entry name" value="CRAL_TRIO"/>
    <property type="match status" value="1"/>
</dbReference>
<feature type="region of interest" description="Disordered" evidence="1">
    <location>
        <begin position="100"/>
        <end position="123"/>
    </location>
</feature>
<feature type="region of interest" description="Disordered" evidence="1">
    <location>
        <begin position="433"/>
        <end position="526"/>
    </location>
</feature>
<dbReference type="SMART" id="SM00516">
    <property type="entry name" value="SEC14"/>
    <property type="match status" value="1"/>
</dbReference>
<accession>A0A816BJL0</accession>
<dbReference type="PANTHER" id="PTHR10174:SF208">
    <property type="entry name" value="CRAL-TRIO DOMAIN-CONTAINING PROTEIN DDB_G0278031"/>
    <property type="match status" value="1"/>
</dbReference>